<dbReference type="EMBL" id="JBBUTH010000003">
    <property type="protein sequence ID" value="MEK8049668.1"/>
    <property type="molecule type" value="Genomic_DNA"/>
</dbReference>
<protein>
    <submittedName>
        <fullName evidence="3">PepSY domain-containing protein</fullName>
    </submittedName>
</protein>
<comment type="caution">
    <text evidence="3">The sequence shown here is derived from an EMBL/GenBank/DDBJ whole genome shotgun (WGS) entry which is preliminary data.</text>
</comment>
<keyword evidence="1" id="KW-0732">Signal</keyword>
<dbReference type="RefSeq" id="WP_341409351.1">
    <property type="nucleotide sequence ID" value="NZ_JBBUTH010000003.1"/>
</dbReference>
<dbReference type="Pfam" id="PF13670">
    <property type="entry name" value="PepSY_2"/>
    <property type="match status" value="1"/>
</dbReference>
<evidence type="ECO:0000313" key="3">
    <source>
        <dbReference type="EMBL" id="MEK8049668.1"/>
    </source>
</evidence>
<dbReference type="Proteomes" id="UP001365405">
    <property type="component" value="Unassembled WGS sequence"/>
</dbReference>
<feature type="signal peptide" evidence="1">
    <location>
        <begin position="1"/>
        <end position="23"/>
    </location>
</feature>
<evidence type="ECO:0000256" key="1">
    <source>
        <dbReference type="SAM" id="SignalP"/>
    </source>
</evidence>
<proteinExistence type="predicted"/>
<evidence type="ECO:0000313" key="4">
    <source>
        <dbReference type="Proteomes" id="UP001365405"/>
    </source>
</evidence>
<dbReference type="InterPro" id="IPR025711">
    <property type="entry name" value="PepSY"/>
</dbReference>
<gene>
    <name evidence="3" type="ORF">AACH10_05430</name>
</gene>
<feature type="domain" description="PepSY" evidence="2">
    <location>
        <begin position="12"/>
        <end position="94"/>
    </location>
</feature>
<organism evidence="3 4">
    <name type="scientific">Pseudaquabacterium inlustre</name>
    <dbReference type="NCBI Taxonomy" id="2984192"/>
    <lineage>
        <taxon>Bacteria</taxon>
        <taxon>Pseudomonadati</taxon>
        <taxon>Pseudomonadota</taxon>
        <taxon>Betaproteobacteria</taxon>
        <taxon>Burkholderiales</taxon>
        <taxon>Sphaerotilaceae</taxon>
        <taxon>Pseudaquabacterium</taxon>
    </lineage>
</organism>
<keyword evidence="4" id="KW-1185">Reference proteome</keyword>
<feature type="chain" id="PRO_5046552798" evidence="1">
    <location>
        <begin position="24"/>
        <end position="95"/>
    </location>
</feature>
<name>A0ABU9CD84_9BURK</name>
<reference evidence="3 4" key="1">
    <citation type="submission" date="2024-04" db="EMBL/GenBank/DDBJ databases">
        <title>Novel species of the genus Ideonella isolated from streams.</title>
        <authorList>
            <person name="Lu H."/>
        </authorList>
    </citation>
    <scope>NUCLEOTIDE SEQUENCE [LARGE SCALE GENOMIC DNA]</scope>
    <source>
        <strain evidence="3 4">DXS22W</strain>
    </source>
</reference>
<accession>A0ABU9CD84</accession>
<evidence type="ECO:0000259" key="2">
    <source>
        <dbReference type="Pfam" id="PF13670"/>
    </source>
</evidence>
<sequence>MNPIRTRLGALVLATLALLGSHAAVQAHGDVKCAPVPKAEWRPHTELERKLTADGWVVRRMVATDSCYEVYAKDPQGKRIEAFFHPKTFERVDAK</sequence>